<reference evidence="1 2" key="1">
    <citation type="submission" date="2016-10" db="EMBL/GenBank/DDBJ databases">
        <authorList>
            <person name="Varghese N."/>
            <person name="Submissions S."/>
        </authorList>
    </citation>
    <scope>NUCLEOTIDE SEQUENCE [LARGE SCALE GENOMIC DNA]</scope>
    <source>
        <strain evidence="1 2">DSM 17584</strain>
    </source>
</reference>
<evidence type="ECO:0000313" key="2">
    <source>
        <dbReference type="Proteomes" id="UP000198646"/>
    </source>
</evidence>
<proteinExistence type="predicted"/>
<name>A0ABY0T0J2_9RHOB</name>
<dbReference type="EMBL" id="FNJD01000060">
    <property type="protein sequence ID" value="SDP80465.1"/>
    <property type="molecule type" value="Genomic_DNA"/>
</dbReference>
<dbReference type="Proteomes" id="UP000198646">
    <property type="component" value="Unassembled WGS sequence"/>
</dbReference>
<organism evidence="1 2">
    <name type="scientific">Sulfitobacter litoralis</name>
    <dbReference type="NCBI Taxonomy" id="335975"/>
    <lineage>
        <taxon>Bacteria</taxon>
        <taxon>Pseudomonadati</taxon>
        <taxon>Pseudomonadota</taxon>
        <taxon>Alphaproteobacteria</taxon>
        <taxon>Rhodobacterales</taxon>
        <taxon>Roseobacteraceae</taxon>
        <taxon>Sulfitobacter</taxon>
    </lineage>
</organism>
<feature type="non-terminal residue" evidence="1">
    <location>
        <position position="1"/>
    </location>
</feature>
<protein>
    <submittedName>
        <fullName evidence="1">Uncharacterized protein</fullName>
    </submittedName>
</protein>
<sequence length="94" mass="10503">SHPGLLEPPMGVRMARPNRRPFYDCVIGDAFLTCDNGVDGKILDQGEDARGHPTGQCKYLLERLDRLDFFSRGIAAMSVWIMSENSASSRQFGR</sequence>
<keyword evidence="2" id="KW-1185">Reference proteome</keyword>
<gene>
    <name evidence="1" type="ORF">SAMN04488512_1601</name>
</gene>
<comment type="caution">
    <text evidence="1">The sequence shown here is derived from an EMBL/GenBank/DDBJ whole genome shotgun (WGS) entry which is preliminary data.</text>
</comment>
<evidence type="ECO:0000313" key="1">
    <source>
        <dbReference type="EMBL" id="SDP80465.1"/>
    </source>
</evidence>
<accession>A0ABY0T0J2</accession>